<dbReference type="EMBL" id="AJTX02000006">
    <property type="protein sequence ID" value="KKI99118.1"/>
    <property type="molecule type" value="Genomic_DNA"/>
</dbReference>
<dbReference type="SUPFAM" id="SSF53328">
    <property type="entry name" value="Formyltransferase"/>
    <property type="match status" value="1"/>
</dbReference>
<dbReference type="RefSeq" id="WP_017712624.1">
    <property type="nucleotide sequence ID" value="NZ_KB235937.1"/>
</dbReference>
<dbReference type="OrthoDB" id="9802815at2"/>
<protein>
    <submittedName>
        <fullName evidence="2">Methionyl-tRNA formyltransferase</fullName>
    </submittedName>
</protein>
<evidence type="ECO:0000313" key="3">
    <source>
        <dbReference type="Proteomes" id="UP000034681"/>
    </source>
</evidence>
<dbReference type="STRING" id="317619.GCA_000332315_02210"/>
<organism evidence="2 3">
    <name type="scientific">Prochlorothrix hollandica PCC 9006 = CALU 1027</name>
    <dbReference type="NCBI Taxonomy" id="317619"/>
    <lineage>
        <taxon>Bacteria</taxon>
        <taxon>Bacillati</taxon>
        <taxon>Cyanobacteriota</taxon>
        <taxon>Cyanophyceae</taxon>
        <taxon>Prochlorotrichales</taxon>
        <taxon>Prochlorotrichaceae</taxon>
        <taxon>Prochlorothrix</taxon>
    </lineage>
</organism>
<proteinExistence type="predicted"/>
<reference evidence="2" key="1">
    <citation type="submission" date="2012-04" db="EMBL/GenBank/DDBJ databases">
        <authorList>
            <person name="Borisov I.G."/>
            <person name="Ivanikova N.V."/>
            <person name="Pinevich A.V."/>
        </authorList>
    </citation>
    <scope>NUCLEOTIDE SEQUENCE</scope>
    <source>
        <strain evidence="2">CALU 1027</strain>
    </source>
</reference>
<dbReference type="GO" id="GO:0016740">
    <property type="term" value="F:transferase activity"/>
    <property type="evidence" value="ECO:0007669"/>
    <property type="project" value="UniProtKB-KW"/>
</dbReference>
<sequence length="232" mass="26761">MLKSKKYIVVGSKNWNQTIFNKKNINSSNQWYFIKSVEQLNLQTIQSIDPRYIFFLHWSWKVPEEIISNYECVCFHMTDVPYGRGGSPLQNLIMRGHQQTKLTALRMTQEFDAGPVYLKEDLCLGGNAEDIYIRATTLAAKMIEKIIAEEPTPIPQTGEVTIFKRRTPAESQVPELSSLSNLHDFIRMLDAEGYPKAFIEHQGFRYEFSRSALYDGRIVADVTITPLQEEDK</sequence>
<dbReference type="CDD" id="cd08821">
    <property type="entry name" value="FMT_core_like_1"/>
    <property type="match status" value="1"/>
</dbReference>
<gene>
    <name evidence="2" type="ORF">PROH_15185</name>
</gene>
<dbReference type="InterPro" id="IPR011034">
    <property type="entry name" value="Formyl_transferase-like_C_sf"/>
</dbReference>
<accession>A0A0M2PWQ9</accession>
<feature type="domain" description="Methionyl-tRNA formyltransferase-like C-terminal" evidence="1">
    <location>
        <begin position="168"/>
        <end position="225"/>
    </location>
</feature>
<evidence type="ECO:0000313" key="2">
    <source>
        <dbReference type="EMBL" id="KKI99118.1"/>
    </source>
</evidence>
<name>A0A0M2PWQ9_PROHO</name>
<keyword evidence="3" id="KW-1185">Reference proteome</keyword>
<comment type="caution">
    <text evidence="2">The sequence shown here is derived from an EMBL/GenBank/DDBJ whole genome shotgun (WGS) entry which is preliminary data.</text>
</comment>
<dbReference type="AlphaFoldDB" id="A0A0M2PWQ9"/>
<dbReference type="Gene3D" id="3.40.50.170">
    <property type="entry name" value="Formyl transferase, N-terminal domain"/>
    <property type="match status" value="1"/>
</dbReference>
<dbReference type="InterPro" id="IPR036477">
    <property type="entry name" value="Formyl_transf_N_sf"/>
</dbReference>
<evidence type="ECO:0000259" key="1">
    <source>
        <dbReference type="Pfam" id="PF21553"/>
    </source>
</evidence>
<dbReference type="SUPFAM" id="SSF50486">
    <property type="entry name" value="FMT C-terminal domain-like"/>
    <property type="match status" value="1"/>
</dbReference>
<dbReference type="InterPro" id="IPR049355">
    <property type="entry name" value="Formyl_trans-like_C"/>
</dbReference>
<dbReference type="Proteomes" id="UP000034681">
    <property type="component" value="Unassembled WGS sequence"/>
</dbReference>
<dbReference type="Pfam" id="PF21553">
    <property type="entry name" value="Formyl_trans_C_2"/>
    <property type="match status" value="1"/>
</dbReference>
<dbReference type="Gene3D" id="3.10.25.20">
    <property type="match status" value="1"/>
</dbReference>